<comment type="caution">
    <text evidence="2">The sequence shown here is derived from an EMBL/GenBank/DDBJ whole genome shotgun (WGS) entry which is preliminary data.</text>
</comment>
<gene>
    <name evidence="2" type="ORF">KAK06_10855</name>
</gene>
<keyword evidence="1" id="KW-0472">Membrane</keyword>
<dbReference type="RefSeq" id="WP_210802094.1">
    <property type="nucleotide sequence ID" value="NZ_JAGQDE010000008.1"/>
</dbReference>
<dbReference type="Proteomes" id="UP000678374">
    <property type="component" value="Unassembled WGS sequence"/>
</dbReference>
<accession>A0A940YFU2</accession>
<protein>
    <submittedName>
        <fullName evidence="2">CcoQ/FixQ family Cbb3-type cytochrome c oxidase assembly chaperone</fullName>
    </submittedName>
</protein>
<evidence type="ECO:0000313" key="2">
    <source>
        <dbReference type="EMBL" id="MBQ0959448.1"/>
    </source>
</evidence>
<evidence type="ECO:0000313" key="3">
    <source>
        <dbReference type="Proteomes" id="UP000678374"/>
    </source>
</evidence>
<name>A0A940YFU2_9BURK</name>
<proteinExistence type="predicted"/>
<evidence type="ECO:0000256" key="1">
    <source>
        <dbReference type="SAM" id="Phobius"/>
    </source>
</evidence>
<dbReference type="EMBL" id="JAGQDE010000008">
    <property type="protein sequence ID" value="MBQ0959448.1"/>
    <property type="molecule type" value="Genomic_DNA"/>
</dbReference>
<dbReference type="AlphaFoldDB" id="A0A940YFU2"/>
<feature type="transmembrane region" description="Helical" evidence="1">
    <location>
        <begin position="6"/>
        <end position="26"/>
    </location>
</feature>
<sequence length="57" mass="6633">MEFDINVYRSAITVLAMVLFIALMVWTWQRKRQSAFDEAAQLPFLEPDVADPSSERQ</sequence>
<keyword evidence="1" id="KW-1133">Transmembrane helix</keyword>
<keyword evidence="1" id="KW-0812">Transmembrane</keyword>
<keyword evidence="3" id="KW-1185">Reference proteome</keyword>
<organism evidence="2 3">
    <name type="scientific">Ideonella aquatica</name>
    <dbReference type="NCBI Taxonomy" id="2824119"/>
    <lineage>
        <taxon>Bacteria</taxon>
        <taxon>Pseudomonadati</taxon>
        <taxon>Pseudomonadota</taxon>
        <taxon>Betaproteobacteria</taxon>
        <taxon>Burkholderiales</taxon>
        <taxon>Sphaerotilaceae</taxon>
        <taxon>Ideonella</taxon>
    </lineage>
</organism>
<reference evidence="2" key="1">
    <citation type="submission" date="2021-04" db="EMBL/GenBank/DDBJ databases">
        <title>The genome sequence of Ideonella sp. 4Y11.</title>
        <authorList>
            <person name="Liu Y."/>
        </authorList>
    </citation>
    <scope>NUCLEOTIDE SEQUENCE</scope>
    <source>
        <strain evidence="2">4Y11</strain>
    </source>
</reference>